<feature type="region of interest" description="Disordered" evidence="6">
    <location>
        <begin position="601"/>
        <end position="632"/>
    </location>
</feature>
<dbReference type="InParanoid" id="C5M095"/>
<evidence type="ECO:0000256" key="3">
    <source>
        <dbReference type="ARBA" id="ARBA00022603"/>
    </source>
</evidence>
<organism evidence="8">
    <name type="scientific">Perkinsus marinus (strain ATCC 50983 / TXsc)</name>
    <dbReference type="NCBI Taxonomy" id="423536"/>
    <lineage>
        <taxon>Eukaryota</taxon>
        <taxon>Sar</taxon>
        <taxon>Alveolata</taxon>
        <taxon>Perkinsozoa</taxon>
        <taxon>Perkinsea</taxon>
        <taxon>Perkinsida</taxon>
        <taxon>Perkinsidae</taxon>
        <taxon>Perkinsus</taxon>
    </lineage>
</organism>
<comment type="similarity">
    <text evidence="1">Belongs to the carnosine N-methyltransferase family.</text>
</comment>
<feature type="region of interest" description="Disordered" evidence="6">
    <location>
        <begin position="553"/>
        <end position="576"/>
    </location>
</feature>
<dbReference type="GO" id="GO:0032259">
    <property type="term" value="P:methylation"/>
    <property type="evidence" value="ECO:0007669"/>
    <property type="project" value="UniProtKB-KW"/>
</dbReference>
<reference evidence="7 8" key="1">
    <citation type="submission" date="2008-07" db="EMBL/GenBank/DDBJ databases">
        <authorList>
            <person name="El-Sayed N."/>
            <person name="Caler E."/>
            <person name="Inman J."/>
            <person name="Amedeo P."/>
            <person name="Hass B."/>
            <person name="Wortman J."/>
        </authorList>
    </citation>
    <scope>NUCLEOTIDE SEQUENCE [LARGE SCALE GENOMIC DNA]</scope>
    <source>
        <strain evidence="8">ATCC 50983 / TXsc</strain>
    </source>
</reference>
<feature type="region of interest" description="Disordered" evidence="6">
    <location>
        <begin position="405"/>
        <end position="431"/>
    </location>
</feature>
<evidence type="ECO:0000313" key="7">
    <source>
        <dbReference type="EMBL" id="EEQ97584.1"/>
    </source>
</evidence>
<name>C5M095_PERM5</name>
<dbReference type="SMART" id="SM01296">
    <property type="entry name" value="N2227"/>
    <property type="match status" value="1"/>
</dbReference>
<dbReference type="Pfam" id="PF07942">
    <property type="entry name" value="CARME"/>
    <property type="match status" value="1"/>
</dbReference>
<evidence type="ECO:0000313" key="8">
    <source>
        <dbReference type="Proteomes" id="UP000007800"/>
    </source>
</evidence>
<evidence type="ECO:0000256" key="2">
    <source>
        <dbReference type="ARBA" id="ARBA00012003"/>
    </source>
</evidence>
<dbReference type="InterPro" id="IPR012901">
    <property type="entry name" value="CARME"/>
</dbReference>
<evidence type="ECO:0000256" key="4">
    <source>
        <dbReference type="ARBA" id="ARBA00022679"/>
    </source>
</evidence>
<keyword evidence="4" id="KW-0808">Transferase</keyword>
<dbReference type="InterPro" id="IPR029063">
    <property type="entry name" value="SAM-dependent_MTases_sf"/>
</dbReference>
<evidence type="ECO:0000256" key="6">
    <source>
        <dbReference type="SAM" id="MobiDB-lite"/>
    </source>
</evidence>
<feature type="compositionally biased region" description="Pro residues" evidence="6">
    <location>
        <begin position="561"/>
        <end position="576"/>
    </location>
</feature>
<sequence>MGVSPSVLQAAELTYASYRADLSVAEVVYAEEVALALAMYQYEAQEEVRRIARSYASLSDYDTQEICRVAGFGSTGEFAVGRFVWKEWQILPMLHEPAQKVNTPLHYRVRLLLSELTRDWSAEGEEEREQSYAPLVKELPSERCSVLVPGCGTGRLVYDVAVLGHDVEANDFDVMKLAAANAVISGYGWSGPIVIEPYCLDTCNRMKRDDHIRTVTLPDCEIDKNALSRVSVNGFEFTEVVGWGEIVGKQWEIVDQAYGSAEKHEAFDIVLTAAFVDTAPNVFAYIKTIANVLKPGGRWVNTGPLGWLYDGDRFNAGRDGVGNWPQNSGVYESLLLNDYDNLNHDVVSGAHAGQEKAMELNLETALADGPGVNVYCGAVGVSPLRPEEAGDRYWGSPGWKPNGLYSQVPDTPLSSRPYDANRMSSASAGTAAPLVSSSESLLPGSPPGWTVPDFMREDHVEGSASRMEMMVRSSGEGEVGWEGPSRSGMNSAVEALMQQAALSLATTGGNAVTAATAAMPGGGPSHQQTMLALLLSSTAMRLVANASINSSGAAHQVLSGPSPPPPPPPPLYPPPGLAASTAVQGGKIGDDVMRERAVEAWREASSKEEEEEEANIWGGSDREEMSITWQWS</sequence>
<gene>
    <name evidence="7" type="ORF">Pmar_PMAR028391</name>
</gene>
<dbReference type="PANTHER" id="PTHR12303">
    <property type="entry name" value="CARNOSINE N-METHYLTRANSFERASE"/>
    <property type="match status" value="1"/>
</dbReference>
<dbReference type="GO" id="GO:0030735">
    <property type="term" value="F:carnosine N-methyltransferase activity"/>
    <property type="evidence" value="ECO:0007669"/>
    <property type="project" value="UniProtKB-EC"/>
</dbReference>
<keyword evidence="5" id="KW-0949">S-adenosyl-L-methionine</keyword>
<protein>
    <recommendedName>
        <fullName evidence="2">carnosine N-methyltransferase</fullName>
        <ecNumber evidence="2">2.1.1.22</ecNumber>
    </recommendedName>
</protein>
<dbReference type="Gene3D" id="3.40.50.150">
    <property type="entry name" value="Vaccinia Virus protein VP39"/>
    <property type="match status" value="1"/>
</dbReference>
<dbReference type="AlphaFoldDB" id="C5M095"/>
<dbReference type="RefSeq" id="XP_002764867.1">
    <property type="nucleotide sequence ID" value="XM_002764821.1"/>
</dbReference>
<feature type="compositionally biased region" description="Polar residues" evidence="6">
    <location>
        <begin position="405"/>
        <end position="414"/>
    </location>
</feature>
<evidence type="ECO:0000256" key="5">
    <source>
        <dbReference type="ARBA" id="ARBA00022691"/>
    </source>
</evidence>
<dbReference type="EC" id="2.1.1.22" evidence="2"/>
<dbReference type="EMBL" id="GG687029">
    <property type="protein sequence ID" value="EEQ97584.1"/>
    <property type="molecule type" value="Genomic_DNA"/>
</dbReference>
<dbReference type="GeneID" id="9036781"/>
<dbReference type="OrthoDB" id="978at2759"/>
<keyword evidence="8" id="KW-1185">Reference proteome</keyword>
<evidence type="ECO:0000256" key="1">
    <source>
        <dbReference type="ARBA" id="ARBA00010086"/>
    </source>
</evidence>
<dbReference type="PANTHER" id="PTHR12303:SF6">
    <property type="entry name" value="CARNOSINE N-METHYLTRANSFERASE"/>
    <property type="match status" value="1"/>
</dbReference>
<dbReference type="SUPFAM" id="SSF53335">
    <property type="entry name" value="S-adenosyl-L-methionine-dependent methyltransferases"/>
    <property type="match status" value="1"/>
</dbReference>
<keyword evidence="3" id="KW-0489">Methyltransferase</keyword>
<accession>C5M095</accession>
<dbReference type="Proteomes" id="UP000007800">
    <property type="component" value="Unassembled WGS sequence"/>
</dbReference>
<proteinExistence type="inferred from homology"/>